<dbReference type="PANTHER" id="PTHR37319">
    <property type="entry name" value="TRANSPOSASE"/>
    <property type="match status" value="1"/>
</dbReference>
<dbReference type="EMBL" id="JAIRAU010000027">
    <property type="protein sequence ID" value="MBZ5711789.1"/>
    <property type="molecule type" value="Genomic_DNA"/>
</dbReference>
<evidence type="ECO:0000313" key="4">
    <source>
        <dbReference type="EMBL" id="MBZ5711789.1"/>
    </source>
</evidence>
<sequence length="476" mass="53912">MQDAAWAQEEFGAADLGDRRRNERLKLITQRLAERPGGKLTRVFEVGCELEAAYRFVESPDISIDELERARGEACARRLAEMPMAIVPVDQTSIKLDEQRKSTSFGSVGTRTSRARGVHLMTGLALDSEGVVLGVLHQDRWLRSEIPTPPRRRGRSGRRKDKRPAEQRESFAWVRALDGCHEQLRQHAPNVLAWYQADQGADFWRVFAWAHEHDALLTARICHERVVVNGGQENYLHAWIEALPVAYRYQIEIPDRAERSGRTATLSVRFGTTTVRYTADAKRKVSLCMSIVAVTEPRPPKDVSPIEWLLLTTYPVQSSRDAELVIHNYTMRWRCEEFHRTLKTGACDIEASELESFEAFSRLLIIASSVAARIERIKFLSRTQPDAPATVAYSREEIEVLIRLRQQHMVRKKPPYRPSEIPPLHVVTGWVAELGGYRPGPKRGPPGTIVLCRGLIVLQTAVLGARAVRRSSARYG</sequence>
<comment type="caution">
    <text evidence="4">The sequence shown here is derived from an EMBL/GenBank/DDBJ whole genome shotgun (WGS) entry which is preliminary data.</text>
</comment>
<dbReference type="NCBIfam" id="NF033590">
    <property type="entry name" value="transpos_IS4_3"/>
    <property type="match status" value="1"/>
</dbReference>
<dbReference type="InterPro" id="IPR014735">
    <property type="entry name" value="Transposase_Tn5-like_N"/>
</dbReference>
<dbReference type="SUPFAM" id="SSF53098">
    <property type="entry name" value="Ribonuclease H-like"/>
    <property type="match status" value="1"/>
</dbReference>
<dbReference type="InterPro" id="IPR014737">
    <property type="entry name" value="Transposase_Tn5-like_C"/>
</dbReference>
<dbReference type="InterPro" id="IPR012337">
    <property type="entry name" value="RNaseH-like_sf"/>
</dbReference>
<dbReference type="Pfam" id="PF14706">
    <property type="entry name" value="Tnp_DNA_bind"/>
    <property type="match status" value="1"/>
</dbReference>
<evidence type="ECO:0000256" key="1">
    <source>
        <dbReference type="SAM" id="MobiDB-lite"/>
    </source>
</evidence>
<dbReference type="InterPro" id="IPR002559">
    <property type="entry name" value="Transposase_11"/>
</dbReference>
<reference evidence="4" key="1">
    <citation type="submission" date="2021-08" db="EMBL/GenBank/DDBJ databases">
        <authorList>
            <person name="Stevens D.C."/>
        </authorList>
    </citation>
    <scope>NUCLEOTIDE SEQUENCE</scope>
    <source>
        <strain evidence="4">DSM 53165</strain>
    </source>
</reference>
<dbReference type="Gene3D" id="1.10.246.40">
    <property type="entry name" value="Tn5 transposase, domain 1"/>
    <property type="match status" value="1"/>
</dbReference>
<feature type="domain" description="Transposase Tn5-like N-terminal" evidence="3">
    <location>
        <begin position="4"/>
        <end position="61"/>
    </location>
</feature>
<dbReference type="Pfam" id="PF01609">
    <property type="entry name" value="DDE_Tnp_1"/>
    <property type="match status" value="1"/>
</dbReference>
<organism evidence="4 5">
    <name type="scientific">Nannocystis pusilla</name>
    <dbReference type="NCBI Taxonomy" id="889268"/>
    <lineage>
        <taxon>Bacteria</taxon>
        <taxon>Pseudomonadati</taxon>
        <taxon>Myxococcota</taxon>
        <taxon>Polyangia</taxon>
        <taxon>Nannocystales</taxon>
        <taxon>Nannocystaceae</taxon>
        <taxon>Nannocystis</taxon>
    </lineage>
</organism>
<evidence type="ECO:0000313" key="5">
    <source>
        <dbReference type="Proteomes" id="UP001139031"/>
    </source>
</evidence>
<dbReference type="Proteomes" id="UP001139031">
    <property type="component" value="Unassembled WGS sequence"/>
</dbReference>
<evidence type="ECO:0000259" key="3">
    <source>
        <dbReference type="Pfam" id="PF14706"/>
    </source>
</evidence>
<feature type="region of interest" description="Disordered" evidence="1">
    <location>
        <begin position="146"/>
        <end position="167"/>
    </location>
</feature>
<accession>A0ABS7TU85</accession>
<dbReference type="RefSeq" id="WP_224193550.1">
    <property type="nucleotide sequence ID" value="NZ_JAIRAU010000027.1"/>
</dbReference>
<dbReference type="Gene3D" id="3.90.350.10">
    <property type="entry name" value="Transposase Inhibitor Protein From Tn5, Chain A, domain 1"/>
    <property type="match status" value="1"/>
</dbReference>
<feature type="domain" description="Transposase IS4-like" evidence="2">
    <location>
        <begin position="256"/>
        <end position="367"/>
    </location>
</feature>
<proteinExistence type="predicted"/>
<dbReference type="InterPro" id="IPR047768">
    <property type="entry name" value="Tn5p-like"/>
</dbReference>
<dbReference type="InterPro" id="IPR038215">
    <property type="entry name" value="TN5-like_N_sf"/>
</dbReference>
<feature type="compositionally biased region" description="Basic residues" evidence="1">
    <location>
        <begin position="150"/>
        <end position="162"/>
    </location>
</feature>
<keyword evidence="5" id="KW-1185">Reference proteome</keyword>
<dbReference type="PANTHER" id="PTHR37319:SF1">
    <property type="entry name" value="TRANSPOSASE TN5 DIMERISATION DOMAIN-CONTAINING PROTEIN"/>
    <property type="match status" value="1"/>
</dbReference>
<dbReference type="InterPro" id="IPR054836">
    <property type="entry name" value="Tn5_transposase"/>
</dbReference>
<name>A0ABS7TU85_9BACT</name>
<dbReference type="Gene3D" id="1.10.740.10">
    <property type="entry name" value="Transferase Inhibitor Protein From Tn5, Chain"/>
    <property type="match status" value="1"/>
</dbReference>
<protein>
    <submittedName>
        <fullName evidence="4">IS4 family transposase</fullName>
    </submittedName>
</protein>
<gene>
    <name evidence="4" type="ORF">K7C98_21315</name>
</gene>
<evidence type="ECO:0000259" key="2">
    <source>
        <dbReference type="Pfam" id="PF01609"/>
    </source>
</evidence>